<name>A0A6A5WME4_9PLEO</name>
<keyword evidence="3" id="KW-1185">Reference proteome</keyword>
<evidence type="ECO:0000256" key="1">
    <source>
        <dbReference type="SAM" id="MobiDB-lite"/>
    </source>
</evidence>
<organism evidence="2 3">
    <name type="scientific">Amniculicola lignicola CBS 123094</name>
    <dbReference type="NCBI Taxonomy" id="1392246"/>
    <lineage>
        <taxon>Eukaryota</taxon>
        <taxon>Fungi</taxon>
        <taxon>Dikarya</taxon>
        <taxon>Ascomycota</taxon>
        <taxon>Pezizomycotina</taxon>
        <taxon>Dothideomycetes</taxon>
        <taxon>Pleosporomycetidae</taxon>
        <taxon>Pleosporales</taxon>
        <taxon>Amniculicolaceae</taxon>
        <taxon>Amniculicola</taxon>
    </lineage>
</organism>
<dbReference type="Proteomes" id="UP000799779">
    <property type="component" value="Unassembled WGS sequence"/>
</dbReference>
<reference evidence="2" key="1">
    <citation type="journal article" date="2020" name="Stud. Mycol.">
        <title>101 Dothideomycetes genomes: a test case for predicting lifestyles and emergence of pathogens.</title>
        <authorList>
            <person name="Haridas S."/>
            <person name="Albert R."/>
            <person name="Binder M."/>
            <person name="Bloem J."/>
            <person name="Labutti K."/>
            <person name="Salamov A."/>
            <person name="Andreopoulos B."/>
            <person name="Baker S."/>
            <person name="Barry K."/>
            <person name="Bills G."/>
            <person name="Bluhm B."/>
            <person name="Cannon C."/>
            <person name="Castanera R."/>
            <person name="Culley D."/>
            <person name="Daum C."/>
            <person name="Ezra D."/>
            <person name="Gonzalez J."/>
            <person name="Henrissat B."/>
            <person name="Kuo A."/>
            <person name="Liang C."/>
            <person name="Lipzen A."/>
            <person name="Lutzoni F."/>
            <person name="Magnuson J."/>
            <person name="Mondo S."/>
            <person name="Nolan M."/>
            <person name="Ohm R."/>
            <person name="Pangilinan J."/>
            <person name="Park H.-J."/>
            <person name="Ramirez L."/>
            <person name="Alfaro M."/>
            <person name="Sun H."/>
            <person name="Tritt A."/>
            <person name="Yoshinaga Y."/>
            <person name="Zwiers L.-H."/>
            <person name="Turgeon B."/>
            <person name="Goodwin S."/>
            <person name="Spatafora J."/>
            <person name="Crous P."/>
            <person name="Grigoriev I."/>
        </authorList>
    </citation>
    <scope>NUCLEOTIDE SEQUENCE</scope>
    <source>
        <strain evidence="2">CBS 123094</strain>
    </source>
</reference>
<evidence type="ECO:0000313" key="2">
    <source>
        <dbReference type="EMBL" id="KAF2002178.1"/>
    </source>
</evidence>
<feature type="compositionally biased region" description="Polar residues" evidence="1">
    <location>
        <begin position="122"/>
        <end position="134"/>
    </location>
</feature>
<feature type="region of interest" description="Disordered" evidence="1">
    <location>
        <begin position="1"/>
        <end position="42"/>
    </location>
</feature>
<proteinExistence type="predicted"/>
<protein>
    <submittedName>
        <fullName evidence="2">Uncharacterized protein</fullName>
    </submittedName>
</protein>
<feature type="compositionally biased region" description="Basic residues" evidence="1">
    <location>
        <begin position="89"/>
        <end position="98"/>
    </location>
</feature>
<sequence>MGEIPWWSPTNDDEIPEAVGPCGNRPGIARPPPLHSTPRSSPIACHPATALRDCETEDVFLTAAAAIPTAPDELCWPPCDTLLRRCKRPPAPRPHRRSASCSQATAGVHLASNPPKPRQKVGSRSVTARTTSTPPIAAFIASRASRPHARRRPSAPVALSDRAR</sequence>
<feature type="region of interest" description="Disordered" evidence="1">
    <location>
        <begin position="89"/>
        <end position="164"/>
    </location>
</feature>
<accession>A0A6A5WME4</accession>
<gene>
    <name evidence="2" type="ORF">P154DRAFT_574486</name>
</gene>
<evidence type="ECO:0000313" key="3">
    <source>
        <dbReference type="Proteomes" id="UP000799779"/>
    </source>
</evidence>
<dbReference type="EMBL" id="ML977579">
    <property type="protein sequence ID" value="KAF2002178.1"/>
    <property type="molecule type" value="Genomic_DNA"/>
</dbReference>
<dbReference type="AlphaFoldDB" id="A0A6A5WME4"/>